<dbReference type="RefSeq" id="WP_137338521.1">
    <property type="nucleotide sequence ID" value="NZ_BSQH01000001.1"/>
</dbReference>
<accession>A0A4U6D9N5</accession>
<dbReference type="OrthoDB" id="9760293at2"/>
<evidence type="ECO:0000313" key="2">
    <source>
        <dbReference type="EMBL" id="TKT94232.1"/>
    </source>
</evidence>
<evidence type="ECO:0000313" key="3">
    <source>
        <dbReference type="Proteomes" id="UP000304900"/>
    </source>
</evidence>
<gene>
    <name evidence="2" type="ORF">FDK13_03195</name>
</gene>
<comment type="caution">
    <text evidence="2">The sequence shown here is derived from an EMBL/GenBank/DDBJ whole genome shotgun (WGS) entry which is preliminary data.</text>
</comment>
<dbReference type="SUPFAM" id="SSF56634">
    <property type="entry name" value="Heme-dependent catalase-like"/>
    <property type="match status" value="1"/>
</dbReference>
<sequence>MSDNKKRSGICLGKGIRFKQEFLTDSEYSVTSESTGISPLLMNLNATEGFSVNEGDYNLSGIFYREMLSDEDRINLVCNIVCSLKGINNSQKEEIIKEQLYHFFKIDTKLGLAVADGLKVKVGAFLLSR</sequence>
<organism evidence="2 3">
    <name type="scientific">Dyadobacter frigoris</name>
    <dbReference type="NCBI Taxonomy" id="2576211"/>
    <lineage>
        <taxon>Bacteria</taxon>
        <taxon>Pseudomonadati</taxon>
        <taxon>Bacteroidota</taxon>
        <taxon>Cytophagia</taxon>
        <taxon>Cytophagales</taxon>
        <taxon>Spirosomataceae</taxon>
        <taxon>Dyadobacter</taxon>
    </lineage>
</organism>
<dbReference type="AlphaFoldDB" id="A0A4U6D9N5"/>
<dbReference type="EMBL" id="SZVO01000001">
    <property type="protein sequence ID" value="TKT94232.1"/>
    <property type="molecule type" value="Genomic_DNA"/>
</dbReference>
<dbReference type="Pfam" id="PF06628">
    <property type="entry name" value="Catalase-rel"/>
    <property type="match status" value="1"/>
</dbReference>
<proteinExistence type="predicted"/>
<reference evidence="2 3" key="1">
    <citation type="submission" date="2019-05" db="EMBL/GenBank/DDBJ databases">
        <title>Dyadobacter AR-3-8 sp. nov., isolated from arctic soil.</title>
        <authorList>
            <person name="Chaudhary D.K."/>
        </authorList>
    </citation>
    <scope>NUCLEOTIDE SEQUENCE [LARGE SCALE GENOMIC DNA]</scope>
    <source>
        <strain evidence="2 3">AR-3-8</strain>
    </source>
</reference>
<evidence type="ECO:0000259" key="1">
    <source>
        <dbReference type="Pfam" id="PF06628"/>
    </source>
</evidence>
<dbReference type="InterPro" id="IPR010582">
    <property type="entry name" value="Catalase_immune_responsive"/>
</dbReference>
<name>A0A4U6D9N5_9BACT</name>
<protein>
    <recommendedName>
        <fullName evidence="1">Catalase immune-responsive domain-containing protein</fullName>
    </recommendedName>
</protein>
<keyword evidence="3" id="KW-1185">Reference proteome</keyword>
<dbReference type="Gene3D" id="1.20.1370.60">
    <property type="match status" value="1"/>
</dbReference>
<dbReference type="InterPro" id="IPR020835">
    <property type="entry name" value="Catalase_sf"/>
</dbReference>
<dbReference type="Proteomes" id="UP000304900">
    <property type="component" value="Unassembled WGS sequence"/>
</dbReference>
<feature type="domain" description="Catalase immune-responsive" evidence="1">
    <location>
        <begin position="56"/>
        <end position="118"/>
    </location>
</feature>
<dbReference type="GO" id="GO:0020037">
    <property type="term" value="F:heme binding"/>
    <property type="evidence" value="ECO:0007669"/>
    <property type="project" value="InterPro"/>
</dbReference>